<comment type="caution">
    <text evidence="2">The sequence shown here is derived from an EMBL/GenBank/DDBJ whole genome shotgun (WGS) entry which is preliminary data.</text>
</comment>
<proteinExistence type="predicted"/>
<sequence>MNLRTLDGPRNEKPSVLSKENILLIKHSSITTQTSCSDPASLGFQASTYNYNKIFRPQAPDEDLLLPDFMRNDRSTWSGSVQSMDYYSPYQATPLATNLGATHQVPRSAKDTISGYNTVEGAESHPKRGSRKLRDAGTNTEGINRGDPQSQPRMKNQKPLARKQL</sequence>
<dbReference type="RefSeq" id="XP_037147687.1">
    <property type="nucleotide sequence ID" value="XM_037297113.1"/>
</dbReference>
<protein>
    <submittedName>
        <fullName evidence="2">Uncharacterized protein</fullName>
    </submittedName>
</protein>
<feature type="compositionally biased region" description="Polar residues" evidence="1">
    <location>
        <begin position="137"/>
        <end position="154"/>
    </location>
</feature>
<dbReference type="AlphaFoldDB" id="A0A8H6C790"/>
<gene>
    <name evidence="2" type="ORF">HO133_006214</name>
</gene>
<dbReference type="GeneID" id="59334615"/>
<evidence type="ECO:0000313" key="2">
    <source>
        <dbReference type="EMBL" id="KAF6218252.1"/>
    </source>
</evidence>
<accession>A0A8H6C790</accession>
<evidence type="ECO:0000313" key="3">
    <source>
        <dbReference type="Proteomes" id="UP000593566"/>
    </source>
</evidence>
<feature type="region of interest" description="Disordered" evidence="1">
    <location>
        <begin position="108"/>
        <end position="165"/>
    </location>
</feature>
<reference evidence="2 3" key="1">
    <citation type="journal article" date="2020" name="Genomics">
        <title>Complete, high-quality genomes from long-read metagenomic sequencing of two wolf lichen thalli reveals enigmatic genome architecture.</title>
        <authorList>
            <person name="McKenzie S.K."/>
            <person name="Walston R.F."/>
            <person name="Allen J.L."/>
        </authorList>
    </citation>
    <scope>NUCLEOTIDE SEQUENCE [LARGE SCALE GENOMIC DNA]</scope>
    <source>
        <strain evidence="2">WasteWater1</strain>
    </source>
</reference>
<name>A0A8H6C790_9LECA</name>
<evidence type="ECO:0000256" key="1">
    <source>
        <dbReference type="SAM" id="MobiDB-lite"/>
    </source>
</evidence>
<dbReference type="EMBL" id="JACCJB010000023">
    <property type="protein sequence ID" value="KAF6218252.1"/>
    <property type="molecule type" value="Genomic_DNA"/>
</dbReference>
<organism evidence="2 3">
    <name type="scientific">Letharia lupina</name>
    <dbReference type="NCBI Taxonomy" id="560253"/>
    <lineage>
        <taxon>Eukaryota</taxon>
        <taxon>Fungi</taxon>
        <taxon>Dikarya</taxon>
        <taxon>Ascomycota</taxon>
        <taxon>Pezizomycotina</taxon>
        <taxon>Lecanoromycetes</taxon>
        <taxon>OSLEUM clade</taxon>
        <taxon>Lecanoromycetidae</taxon>
        <taxon>Lecanorales</taxon>
        <taxon>Lecanorineae</taxon>
        <taxon>Parmeliaceae</taxon>
        <taxon>Letharia</taxon>
    </lineage>
</organism>
<keyword evidence="3" id="KW-1185">Reference proteome</keyword>
<dbReference type="Proteomes" id="UP000593566">
    <property type="component" value="Unassembled WGS sequence"/>
</dbReference>